<comment type="caution">
    <text evidence="2">The sequence shown here is derived from an EMBL/GenBank/DDBJ whole genome shotgun (WGS) entry which is preliminary data.</text>
</comment>
<sequence length="79" mass="9145">MALCGKCGLFFKLEEEEHDGLCVWYDVKIPAGEAYAKRARFIATCYLVISIIALSIKVWLHFWHLLDGRAEYEKQGHKN</sequence>
<reference evidence="2 3" key="1">
    <citation type="submission" date="2024-09" db="EMBL/GenBank/DDBJ databases">
        <title>Laminarin stimulates single cell rates of sulfate reduction while oxygen inhibits transcriptomic activity in coastal marine sediment.</title>
        <authorList>
            <person name="Lindsay M."/>
            <person name="Orcutt B."/>
            <person name="Emerson D."/>
            <person name="Stepanauskas R."/>
            <person name="D'Angelo T."/>
        </authorList>
    </citation>
    <scope>NUCLEOTIDE SEQUENCE [LARGE SCALE GENOMIC DNA]</scope>
    <source>
        <strain evidence="2">SAG AM-311-K15</strain>
    </source>
</reference>
<protein>
    <submittedName>
        <fullName evidence="2">Uncharacterized protein</fullName>
    </submittedName>
</protein>
<evidence type="ECO:0000313" key="3">
    <source>
        <dbReference type="Proteomes" id="UP001594351"/>
    </source>
</evidence>
<keyword evidence="3" id="KW-1185">Reference proteome</keyword>
<name>A0ABV6Z2D5_UNCC1</name>
<dbReference type="Proteomes" id="UP001594351">
    <property type="component" value="Unassembled WGS sequence"/>
</dbReference>
<keyword evidence="1" id="KW-1133">Transmembrane helix</keyword>
<feature type="transmembrane region" description="Helical" evidence="1">
    <location>
        <begin position="41"/>
        <end position="62"/>
    </location>
</feature>
<evidence type="ECO:0000313" key="2">
    <source>
        <dbReference type="EMBL" id="MFC1852615.1"/>
    </source>
</evidence>
<accession>A0ABV6Z2D5</accession>
<gene>
    <name evidence="2" type="ORF">ACFL27_20650</name>
</gene>
<evidence type="ECO:0000256" key="1">
    <source>
        <dbReference type="SAM" id="Phobius"/>
    </source>
</evidence>
<dbReference type="EMBL" id="JBHPBY010000339">
    <property type="protein sequence ID" value="MFC1852615.1"/>
    <property type="molecule type" value="Genomic_DNA"/>
</dbReference>
<proteinExistence type="predicted"/>
<organism evidence="2 3">
    <name type="scientific">candidate division CSSED10-310 bacterium</name>
    <dbReference type="NCBI Taxonomy" id="2855610"/>
    <lineage>
        <taxon>Bacteria</taxon>
        <taxon>Bacteria division CSSED10-310</taxon>
    </lineage>
</organism>
<keyword evidence="1" id="KW-0472">Membrane</keyword>
<keyword evidence="1" id="KW-0812">Transmembrane</keyword>